<proteinExistence type="inferred from homology"/>
<dbReference type="RefSeq" id="WP_284368924.1">
    <property type="nucleotide sequence ID" value="NZ_BSNJ01000001.1"/>
</dbReference>
<dbReference type="PANTHER" id="PTHR11934">
    <property type="entry name" value="RIBOSE-5-PHOSPHATE ISOMERASE"/>
    <property type="match status" value="1"/>
</dbReference>
<sequence length="237" mass="25196">MSIAKENAAQAALEFVQDGMVLGLGSGSTAEIFIEKLGDQVAGGLKVTAIPTSQRTAQCAIEAGITLLDPDRVDHIDLTIDGADEVDQVFQLIKGGGACLLREKIVAQASRKMVVIVDDRKMVETLGTFPLPVEVDPFCLGVTAQQVYDALMATGCEDGQTVLRQMKDGSGPLVTDGGHYILDCRCRRIPDPVATARALAMIPGVMETGLFIDLASTIIVGEVDHAKVLEIRRETSS</sequence>
<protein>
    <recommendedName>
        <fullName evidence="2">Ribose-5-phosphate isomerase A</fullName>
        <ecNumber evidence="2">5.3.1.6</ecNumber>
    </recommendedName>
    <alternativeName>
        <fullName evidence="2">Phosphoriboisomerase A</fullName>
        <shortName evidence="2">PRI</shortName>
    </alternativeName>
</protein>
<dbReference type="SUPFAM" id="SSF100950">
    <property type="entry name" value="NagB/RpiA/CoA transferase-like"/>
    <property type="match status" value="1"/>
</dbReference>
<dbReference type="Gene3D" id="3.40.50.1360">
    <property type="match status" value="1"/>
</dbReference>
<dbReference type="Pfam" id="PF06026">
    <property type="entry name" value="Rib_5-P_isom_A"/>
    <property type="match status" value="1"/>
</dbReference>
<dbReference type="InterPro" id="IPR037171">
    <property type="entry name" value="NagB/RpiA_transferase-like"/>
</dbReference>
<dbReference type="Gene3D" id="3.30.70.260">
    <property type="match status" value="1"/>
</dbReference>
<comment type="pathway">
    <text evidence="2">Carbohydrate degradation; pentose phosphate pathway; D-ribose 5-phosphate from D-ribulose 5-phosphate (non-oxidative stage): step 1/1.</text>
</comment>
<organism evidence="3 4">
    <name type="scientific">Algimonas porphyrae</name>
    <dbReference type="NCBI Taxonomy" id="1128113"/>
    <lineage>
        <taxon>Bacteria</taxon>
        <taxon>Pseudomonadati</taxon>
        <taxon>Pseudomonadota</taxon>
        <taxon>Alphaproteobacteria</taxon>
        <taxon>Maricaulales</taxon>
        <taxon>Robiginitomaculaceae</taxon>
        <taxon>Algimonas</taxon>
    </lineage>
</organism>
<dbReference type="EC" id="5.3.1.6" evidence="2"/>
<dbReference type="HAMAP" id="MF_00170">
    <property type="entry name" value="Rib_5P_isom_A"/>
    <property type="match status" value="1"/>
</dbReference>
<keyword evidence="1 2" id="KW-0413">Isomerase</keyword>
<dbReference type="EMBL" id="BSNJ01000001">
    <property type="protein sequence ID" value="GLQ19165.1"/>
    <property type="molecule type" value="Genomic_DNA"/>
</dbReference>
<dbReference type="SUPFAM" id="SSF75445">
    <property type="entry name" value="D-ribose-5-phosphate isomerase (RpiA), lid domain"/>
    <property type="match status" value="1"/>
</dbReference>
<accession>A0ABQ5UWS5</accession>
<reference evidence="3" key="1">
    <citation type="journal article" date="2014" name="Int. J. Syst. Evol. Microbiol.">
        <title>Complete genome of a new Firmicutes species belonging to the dominant human colonic microbiota ('Ruminococcus bicirculans') reveals two chromosomes and a selective capacity to utilize plant glucans.</title>
        <authorList>
            <consortium name="NISC Comparative Sequencing Program"/>
            <person name="Wegmann U."/>
            <person name="Louis P."/>
            <person name="Goesmann A."/>
            <person name="Henrissat B."/>
            <person name="Duncan S.H."/>
            <person name="Flint H.J."/>
        </authorList>
    </citation>
    <scope>NUCLEOTIDE SEQUENCE</scope>
    <source>
        <strain evidence="3">NBRC 108216</strain>
    </source>
</reference>
<dbReference type="GO" id="GO:0016853">
    <property type="term" value="F:isomerase activity"/>
    <property type="evidence" value="ECO:0007669"/>
    <property type="project" value="UniProtKB-KW"/>
</dbReference>
<dbReference type="NCBIfam" id="NF001924">
    <property type="entry name" value="PRK00702.1"/>
    <property type="match status" value="1"/>
</dbReference>
<comment type="function">
    <text evidence="2">Catalyzes the reversible conversion of ribose-5-phosphate to ribulose 5-phosphate.</text>
</comment>
<evidence type="ECO:0000256" key="1">
    <source>
        <dbReference type="ARBA" id="ARBA00023235"/>
    </source>
</evidence>
<keyword evidence="4" id="KW-1185">Reference proteome</keyword>
<feature type="binding site" evidence="2">
    <location>
        <position position="121"/>
    </location>
    <ligand>
        <name>substrate</name>
    </ligand>
</feature>
<dbReference type="InterPro" id="IPR004788">
    <property type="entry name" value="Ribose5P_isomerase_type_A"/>
</dbReference>
<comment type="similarity">
    <text evidence="2">Belongs to the ribose 5-phosphate isomerase family.</text>
</comment>
<evidence type="ECO:0000313" key="3">
    <source>
        <dbReference type="EMBL" id="GLQ19165.1"/>
    </source>
</evidence>
<dbReference type="InterPro" id="IPR020672">
    <property type="entry name" value="Ribose5P_isomerase_typA_subgr"/>
</dbReference>
<comment type="catalytic activity">
    <reaction evidence="2">
        <text>aldehydo-D-ribose 5-phosphate = D-ribulose 5-phosphate</text>
        <dbReference type="Rhea" id="RHEA:14657"/>
        <dbReference type="ChEBI" id="CHEBI:58121"/>
        <dbReference type="ChEBI" id="CHEBI:58273"/>
        <dbReference type="EC" id="5.3.1.6"/>
    </reaction>
</comment>
<dbReference type="Proteomes" id="UP001161390">
    <property type="component" value="Unassembled WGS sequence"/>
</dbReference>
<name>A0ABQ5UWS5_9PROT</name>
<feature type="active site" description="Proton acceptor" evidence="2">
    <location>
        <position position="103"/>
    </location>
</feature>
<feature type="binding site" evidence="2">
    <location>
        <begin position="81"/>
        <end position="84"/>
    </location>
    <ligand>
        <name>substrate</name>
    </ligand>
</feature>
<reference evidence="3" key="2">
    <citation type="submission" date="2023-01" db="EMBL/GenBank/DDBJ databases">
        <title>Draft genome sequence of Algimonas porphyrae strain NBRC 108216.</title>
        <authorList>
            <person name="Sun Q."/>
            <person name="Mori K."/>
        </authorList>
    </citation>
    <scope>NUCLEOTIDE SEQUENCE</scope>
    <source>
        <strain evidence="3">NBRC 108216</strain>
    </source>
</reference>
<evidence type="ECO:0000313" key="4">
    <source>
        <dbReference type="Proteomes" id="UP001161390"/>
    </source>
</evidence>
<feature type="binding site" evidence="2">
    <location>
        <begin position="26"/>
        <end position="29"/>
    </location>
    <ligand>
        <name>substrate</name>
    </ligand>
</feature>
<evidence type="ECO:0000256" key="2">
    <source>
        <dbReference type="HAMAP-Rule" id="MF_00170"/>
    </source>
</evidence>
<comment type="subunit">
    <text evidence="2">Homodimer.</text>
</comment>
<gene>
    <name evidence="2 3" type="primary">rpiA</name>
    <name evidence="3" type="ORF">GCM10007854_01200</name>
</gene>
<feature type="binding site" evidence="2">
    <location>
        <begin position="94"/>
        <end position="97"/>
    </location>
    <ligand>
        <name>substrate</name>
    </ligand>
</feature>
<dbReference type="PANTHER" id="PTHR11934:SF0">
    <property type="entry name" value="RIBOSE-5-PHOSPHATE ISOMERASE"/>
    <property type="match status" value="1"/>
</dbReference>
<dbReference type="CDD" id="cd01398">
    <property type="entry name" value="RPI_A"/>
    <property type="match status" value="1"/>
</dbReference>
<comment type="caution">
    <text evidence="3">The sequence shown here is derived from an EMBL/GenBank/DDBJ whole genome shotgun (WGS) entry which is preliminary data.</text>
</comment>
<dbReference type="NCBIfam" id="TIGR00021">
    <property type="entry name" value="rpiA"/>
    <property type="match status" value="1"/>
</dbReference>